<evidence type="ECO:0000256" key="3">
    <source>
        <dbReference type="ARBA" id="ARBA00022544"/>
    </source>
</evidence>
<gene>
    <name evidence="10" type="ORF">GZH47_03065</name>
</gene>
<dbReference type="InterPro" id="IPR057336">
    <property type="entry name" value="GerAC_N"/>
</dbReference>
<keyword evidence="4" id="KW-0732">Signal</keyword>
<dbReference type="PANTHER" id="PTHR35789">
    <property type="entry name" value="SPORE GERMINATION PROTEIN B3"/>
    <property type="match status" value="1"/>
</dbReference>
<dbReference type="PANTHER" id="PTHR35789:SF1">
    <property type="entry name" value="SPORE GERMINATION PROTEIN B3"/>
    <property type="match status" value="1"/>
</dbReference>
<evidence type="ECO:0000256" key="4">
    <source>
        <dbReference type="ARBA" id="ARBA00022729"/>
    </source>
</evidence>
<evidence type="ECO:0000256" key="1">
    <source>
        <dbReference type="ARBA" id="ARBA00004635"/>
    </source>
</evidence>
<reference evidence="10 11" key="1">
    <citation type="submission" date="2020-02" db="EMBL/GenBank/DDBJ databases">
        <title>Paenibacillus sp. nov., isolated from rhizosphere soil of tomato.</title>
        <authorList>
            <person name="Weon H.-Y."/>
            <person name="Lee S.A."/>
        </authorList>
    </citation>
    <scope>NUCLEOTIDE SEQUENCE [LARGE SCALE GENOMIC DNA]</scope>
    <source>
        <strain evidence="10 11">14171R-81</strain>
    </source>
</reference>
<sequence>MKKIVGTAVTLFAAGLVITGCWDVKTVSDYNFVTAMGIDYNAGKYTIYVELMDFGDMGSQEETSADDRSKVWVGKSEGETLYEAINELYKTSQQNLYWDHLMAIVFSEGALKNEINVFFDSIPRFPQIRYNTWVFGTREPIDDLFKNSTFFNLSPISNLLHNPKVLHNQLSYISPIRLNTVLANAEEKGETDLIPRLTLKPKSWENETKFQTVLKMSGAYALNSGKAEQKFNEKQLEGIRWVNLKTRRAVVPISKDGKRLGSLLVIKPKKKTKIVLQAGKPVISLHIKFTGVVEEVLMPSKAKQFKEIAEKKIAEEVLETYRTGITKHADVYDFQQYLYRRKPKAYRTLTAASANDGLFLTEDSLRNVKVTVNIAHSSMYDMEP</sequence>
<feature type="domain" description="Spore germination GerAC-like C-terminal" evidence="8">
    <location>
        <begin position="218"/>
        <end position="351"/>
    </location>
</feature>
<dbReference type="AlphaFoldDB" id="A0A6C0NUM6"/>
<name>A0A6C0NUM6_9BACL</name>
<dbReference type="PROSITE" id="PS51257">
    <property type="entry name" value="PROKAR_LIPOPROTEIN"/>
    <property type="match status" value="1"/>
</dbReference>
<dbReference type="Pfam" id="PF05504">
    <property type="entry name" value="Spore_GerAC"/>
    <property type="match status" value="1"/>
</dbReference>
<evidence type="ECO:0000313" key="11">
    <source>
        <dbReference type="Proteomes" id="UP000479114"/>
    </source>
</evidence>
<dbReference type="GO" id="GO:0009847">
    <property type="term" value="P:spore germination"/>
    <property type="evidence" value="ECO:0007669"/>
    <property type="project" value="InterPro"/>
</dbReference>
<evidence type="ECO:0000259" key="8">
    <source>
        <dbReference type="Pfam" id="PF05504"/>
    </source>
</evidence>
<dbReference type="EMBL" id="CP048286">
    <property type="protein sequence ID" value="QHW29914.1"/>
    <property type="molecule type" value="Genomic_DNA"/>
</dbReference>
<dbReference type="KEGG" id="prz:GZH47_03065"/>
<evidence type="ECO:0000256" key="6">
    <source>
        <dbReference type="ARBA" id="ARBA00023139"/>
    </source>
</evidence>
<dbReference type="GO" id="GO:0016020">
    <property type="term" value="C:membrane"/>
    <property type="evidence" value="ECO:0007669"/>
    <property type="project" value="UniProtKB-SubCell"/>
</dbReference>
<dbReference type="NCBIfam" id="TIGR02887">
    <property type="entry name" value="spore_ger_x_C"/>
    <property type="match status" value="1"/>
</dbReference>
<protein>
    <submittedName>
        <fullName evidence="10">Ger(X)C family spore germination protein</fullName>
    </submittedName>
</protein>
<keyword evidence="5" id="KW-0472">Membrane</keyword>
<dbReference type="Pfam" id="PF25198">
    <property type="entry name" value="Spore_GerAC_N"/>
    <property type="match status" value="1"/>
</dbReference>
<keyword evidence="11" id="KW-1185">Reference proteome</keyword>
<accession>A0A6C0NUM6</accession>
<keyword evidence="7" id="KW-0449">Lipoprotein</keyword>
<proteinExistence type="inferred from homology"/>
<dbReference type="Proteomes" id="UP000479114">
    <property type="component" value="Chromosome"/>
</dbReference>
<organism evidence="10 11">
    <name type="scientific">Paenibacillus rhizovicinus</name>
    <dbReference type="NCBI Taxonomy" id="2704463"/>
    <lineage>
        <taxon>Bacteria</taxon>
        <taxon>Bacillati</taxon>
        <taxon>Bacillota</taxon>
        <taxon>Bacilli</taxon>
        <taxon>Bacillales</taxon>
        <taxon>Paenibacillaceae</taxon>
        <taxon>Paenibacillus</taxon>
    </lineage>
</organism>
<dbReference type="Gene3D" id="3.30.300.210">
    <property type="entry name" value="Nutrient germinant receptor protein C, domain 3"/>
    <property type="match status" value="1"/>
</dbReference>
<comment type="subcellular location">
    <subcellularLocation>
        <location evidence="1">Membrane</location>
        <topology evidence="1">Lipid-anchor</topology>
    </subcellularLocation>
</comment>
<evidence type="ECO:0000259" key="9">
    <source>
        <dbReference type="Pfam" id="PF25198"/>
    </source>
</evidence>
<evidence type="ECO:0000256" key="7">
    <source>
        <dbReference type="ARBA" id="ARBA00023288"/>
    </source>
</evidence>
<evidence type="ECO:0000256" key="2">
    <source>
        <dbReference type="ARBA" id="ARBA00007886"/>
    </source>
</evidence>
<dbReference type="InterPro" id="IPR038501">
    <property type="entry name" value="Spore_GerAC_C_sf"/>
</dbReference>
<evidence type="ECO:0000256" key="5">
    <source>
        <dbReference type="ARBA" id="ARBA00023136"/>
    </source>
</evidence>
<comment type="similarity">
    <text evidence="2">Belongs to the GerABKC lipoprotein family.</text>
</comment>
<keyword evidence="6" id="KW-0564">Palmitate</keyword>
<dbReference type="RefSeq" id="WP_162638483.1">
    <property type="nucleotide sequence ID" value="NZ_CP048286.1"/>
</dbReference>
<dbReference type="InterPro" id="IPR008844">
    <property type="entry name" value="Spore_GerAC-like"/>
</dbReference>
<evidence type="ECO:0000313" key="10">
    <source>
        <dbReference type="EMBL" id="QHW29914.1"/>
    </source>
</evidence>
<dbReference type="InterPro" id="IPR046953">
    <property type="entry name" value="Spore_GerAC-like_C"/>
</dbReference>
<keyword evidence="3" id="KW-0309">Germination</keyword>
<feature type="domain" description="Spore germination protein N-terminal" evidence="9">
    <location>
        <begin position="23"/>
        <end position="198"/>
    </location>
</feature>